<name>F8NMV9_SERL9</name>
<reference evidence="1" key="1">
    <citation type="submission" date="2011-04" db="EMBL/GenBank/DDBJ databases">
        <title>Evolution of plant cell wall degrading machinery underlies the functional diversity of forest fungi.</title>
        <authorList>
            <consortium name="US DOE Joint Genome Institute (JGI-PGF)"/>
            <person name="Eastwood D.C."/>
            <person name="Floudas D."/>
            <person name="Binder M."/>
            <person name="Majcherczyk A."/>
            <person name="Schneider P."/>
            <person name="Aerts A."/>
            <person name="Asiegbu F.O."/>
            <person name="Baker S.E."/>
            <person name="Barry K."/>
            <person name="Bendiksby M."/>
            <person name="Blumentritt M."/>
            <person name="Coutinho P.M."/>
            <person name="Cullen D."/>
            <person name="Cullen D."/>
            <person name="Gathman A."/>
            <person name="Goodell B."/>
            <person name="Henrissat B."/>
            <person name="Ihrmark K."/>
            <person name="Kauserud H."/>
            <person name="Kohler A."/>
            <person name="LaButti K."/>
            <person name="Lapidus A."/>
            <person name="Lavin J.L."/>
            <person name="Lee Y.-H."/>
            <person name="Lindquist E."/>
            <person name="Lilly W."/>
            <person name="Lucas S."/>
            <person name="Morin E."/>
            <person name="Murat C."/>
            <person name="Oguiza J.A."/>
            <person name="Park J."/>
            <person name="Pisabarro A.G."/>
            <person name="Riley R."/>
            <person name="Rosling A."/>
            <person name="Salamov A."/>
            <person name="Schmidt O."/>
            <person name="Schmutz J."/>
            <person name="Skrede I."/>
            <person name="Stenlid J."/>
            <person name="Wiebenga A."/>
            <person name="Xie X."/>
            <person name="Kues U."/>
            <person name="Hibbett D.S."/>
            <person name="Hoffmeister D."/>
            <person name="Hogberg N."/>
            <person name="Martin F."/>
            <person name="Grigoriev I.V."/>
            <person name="Watkinson S.C."/>
        </authorList>
    </citation>
    <scope>NUCLEOTIDE SEQUENCE</scope>
    <source>
        <strain evidence="1">S7.9</strain>
    </source>
</reference>
<gene>
    <name evidence="1" type="ORF">SERLADRAFT_383744</name>
</gene>
<dbReference type="KEGG" id="sla:SERLADRAFT_383744"/>
<sequence>MYMSSVEYTAWWSRKKELEPRMVIPALSLNQNTTMPTKYNGSKSYTIGSAPQIMAVRQ</sequence>
<organism>
    <name type="scientific">Serpula lacrymans var. lacrymans (strain S7.9)</name>
    <name type="common">Dry rot fungus</name>
    <dbReference type="NCBI Taxonomy" id="578457"/>
    <lineage>
        <taxon>Eukaryota</taxon>
        <taxon>Fungi</taxon>
        <taxon>Dikarya</taxon>
        <taxon>Basidiomycota</taxon>
        <taxon>Agaricomycotina</taxon>
        <taxon>Agaricomycetes</taxon>
        <taxon>Agaricomycetidae</taxon>
        <taxon>Boletales</taxon>
        <taxon>Coniophorineae</taxon>
        <taxon>Serpulaceae</taxon>
        <taxon>Serpula</taxon>
    </lineage>
</organism>
<dbReference type="GeneID" id="18811064"/>
<evidence type="ECO:0000313" key="1">
    <source>
        <dbReference type="EMBL" id="EGO27934.1"/>
    </source>
</evidence>
<dbReference type="RefSeq" id="XP_007316025.1">
    <property type="nucleotide sequence ID" value="XM_007315963.1"/>
</dbReference>
<dbReference type="EMBL" id="GL945431">
    <property type="protein sequence ID" value="EGO27934.1"/>
    <property type="molecule type" value="Genomic_DNA"/>
</dbReference>
<accession>F8NMV9</accession>
<dbReference type="AlphaFoldDB" id="F8NMV9"/>
<proteinExistence type="predicted"/>
<dbReference type="HOGENOM" id="CLU_2980503_0_0_1"/>
<protein>
    <submittedName>
        <fullName evidence="1">Uncharacterized protein</fullName>
    </submittedName>
</protein>
<dbReference type="Proteomes" id="UP000008064">
    <property type="component" value="Unassembled WGS sequence"/>
</dbReference>